<dbReference type="Gene3D" id="3.30.160.540">
    <property type="match status" value="1"/>
</dbReference>
<evidence type="ECO:0000313" key="11">
    <source>
        <dbReference type="Proteomes" id="UP000298324"/>
    </source>
</evidence>
<dbReference type="AlphaFoldDB" id="A0A4Y7RCV7"/>
<dbReference type="PANTHER" id="PTHR34108">
    <property type="entry name" value="SEPTUM SITE-DETERMINING PROTEIN MINC"/>
    <property type="match status" value="1"/>
</dbReference>
<dbReference type="Pfam" id="PF05209">
    <property type="entry name" value="MinC_N"/>
    <property type="match status" value="1"/>
</dbReference>
<evidence type="ECO:0000256" key="5">
    <source>
        <dbReference type="ARBA" id="ARBA00025606"/>
    </source>
</evidence>
<evidence type="ECO:0000256" key="2">
    <source>
        <dbReference type="ARBA" id="ARBA00022618"/>
    </source>
</evidence>
<keyword evidence="11" id="KW-1185">Reference proteome</keyword>
<gene>
    <name evidence="10" type="primary">minC_1</name>
    <name evidence="7" type="synonym">minC</name>
    <name evidence="10" type="ORF">Psch_00361</name>
</gene>
<comment type="subunit">
    <text evidence="6 7">Interacts with MinD and FtsZ.</text>
</comment>
<dbReference type="InterPro" id="IPR007874">
    <property type="entry name" value="MinC_N"/>
</dbReference>
<dbReference type="PANTHER" id="PTHR34108:SF1">
    <property type="entry name" value="SEPTUM SITE-DETERMINING PROTEIN MINC"/>
    <property type="match status" value="1"/>
</dbReference>
<dbReference type="Proteomes" id="UP000298324">
    <property type="component" value="Unassembled WGS sequence"/>
</dbReference>
<evidence type="ECO:0000256" key="1">
    <source>
        <dbReference type="ARBA" id="ARBA00006291"/>
    </source>
</evidence>
<comment type="function">
    <text evidence="5 7">Cell division inhibitor that blocks the formation of polar Z ring septums. Rapidly oscillates between the poles of the cell to destabilize FtsZ filaments that have formed before they mature into polar Z rings. Prevents FtsZ polymerization.</text>
</comment>
<dbReference type="NCBIfam" id="TIGR01222">
    <property type="entry name" value="minC"/>
    <property type="match status" value="1"/>
</dbReference>
<dbReference type="RefSeq" id="WP_190238955.1">
    <property type="nucleotide sequence ID" value="NZ_QFGA01000001.1"/>
</dbReference>
<name>A0A4Y7RCV7_9FIRM</name>
<proteinExistence type="inferred from homology"/>
<organism evidence="10 11">
    <name type="scientific">Pelotomaculum schinkii</name>
    <dbReference type="NCBI Taxonomy" id="78350"/>
    <lineage>
        <taxon>Bacteria</taxon>
        <taxon>Bacillati</taxon>
        <taxon>Bacillota</taxon>
        <taxon>Clostridia</taxon>
        <taxon>Eubacteriales</taxon>
        <taxon>Desulfotomaculaceae</taxon>
        <taxon>Pelotomaculum</taxon>
    </lineage>
</organism>
<evidence type="ECO:0000256" key="4">
    <source>
        <dbReference type="ARBA" id="ARBA00023306"/>
    </source>
</evidence>
<dbReference type="SUPFAM" id="SSF63848">
    <property type="entry name" value="Cell-division inhibitor MinC, C-terminal domain"/>
    <property type="match status" value="1"/>
</dbReference>
<feature type="domain" description="Septum formation inhibitor MinC C-terminal" evidence="8">
    <location>
        <begin position="110"/>
        <end position="200"/>
    </location>
</feature>
<dbReference type="GO" id="GO:1901891">
    <property type="term" value="P:regulation of cell septum assembly"/>
    <property type="evidence" value="ECO:0007669"/>
    <property type="project" value="InterPro"/>
</dbReference>
<feature type="domain" description="Septum formation inhibitor MinC N-terminal" evidence="9">
    <location>
        <begin position="6"/>
        <end position="76"/>
    </location>
</feature>
<dbReference type="HAMAP" id="MF_00267">
    <property type="entry name" value="MinC"/>
    <property type="match status" value="1"/>
</dbReference>
<accession>A0A4Y7RCV7</accession>
<comment type="similarity">
    <text evidence="1 7">Belongs to the MinC family.</text>
</comment>
<dbReference type="InterPro" id="IPR013033">
    <property type="entry name" value="MinC"/>
</dbReference>
<dbReference type="InterPro" id="IPR016098">
    <property type="entry name" value="CAP/MinC_C"/>
</dbReference>
<dbReference type="GO" id="GO:0051302">
    <property type="term" value="P:regulation of cell division"/>
    <property type="evidence" value="ECO:0007669"/>
    <property type="project" value="InterPro"/>
</dbReference>
<evidence type="ECO:0000256" key="7">
    <source>
        <dbReference type="HAMAP-Rule" id="MF_00267"/>
    </source>
</evidence>
<evidence type="ECO:0000259" key="8">
    <source>
        <dbReference type="Pfam" id="PF03775"/>
    </source>
</evidence>
<dbReference type="InterPro" id="IPR036145">
    <property type="entry name" value="MinC_C_sf"/>
</dbReference>
<evidence type="ECO:0000256" key="3">
    <source>
        <dbReference type="ARBA" id="ARBA00023210"/>
    </source>
</evidence>
<dbReference type="InterPro" id="IPR005526">
    <property type="entry name" value="Septum_form_inhib_MinC_C"/>
</dbReference>
<dbReference type="GO" id="GO:0000902">
    <property type="term" value="P:cell morphogenesis"/>
    <property type="evidence" value="ECO:0007669"/>
    <property type="project" value="InterPro"/>
</dbReference>
<keyword evidence="4 7" id="KW-0131">Cell cycle</keyword>
<keyword evidence="3 7" id="KW-0717">Septation</keyword>
<evidence type="ECO:0000259" key="9">
    <source>
        <dbReference type="Pfam" id="PF05209"/>
    </source>
</evidence>
<dbReference type="Pfam" id="PF03775">
    <property type="entry name" value="MinC_C"/>
    <property type="match status" value="1"/>
</dbReference>
<evidence type="ECO:0000256" key="6">
    <source>
        <dbReference type="ARBA" id="ARBA00046874"/>
    </source>
</evidence>
<reference evidence="10 11" key="1">
    <citation type="journal article" date="2018" name="Environ. Microbiol.">
        <title>Novel energy conservation strategies and behaviour of Pelotomaculum schinkii driving syntrophic propionate catabolism.</title>
        <authorList>
            <person name="Hidalgo-Ahumada C.A.P."/>
            <person name="Nobu M.K."/>
            <person name="Narihiro T."/>
            <person name="Tamaki H."/>
            <person name="Liu W.T."/>
            <person name="Kamagata Y."/>
            <person name="Stams A.J.M."/>
            <person name="Imachi H."/>
            <person name="Sousa D.Z."/>
        </authorList>
    </citation>
    <scope>NUCLEOTIDE SEQUENCE [LARGE SCALE GENOMIC DNA]</scope>
    <source>
        <strain evidence="10 11">HH</strain>
    </source>
</reference>
<dbReference type="EMBL" id="QFGA01000001">
    <property type="protein sequence ID" value="TEB06828.1"/>
    <property type="molecule type" value="Genomic_DNA"/>
</dbReference>
<keyword evidence="2 7" id="KW-0132">Cell division</keyword>
<sequence length="209" mass="22437">MGSQMVSFKGTRNGLVIVLDPSREFEDIKNTLRSKMESARGFFSGAKFSIADMHQKIPTSQKDELEDICRQYGMVPNPDGSVVTRSKAARPYQSQSAIPSPVGDGEAALMVRRSLRSGQRIVYAGHVVVLGDIHPGAEVMAGGNVLVLGNCRGVIHAGIDGNSSAKVVAMRLSPTVLSIAGKRFTPDLTGQHAGYCRTARLSGKEFVFE</sequence>
<dbReference type="GO" id="GO:0000917">
    <property type="term" value="P:division septum assembly"/>
    <property type="evidence" value="ECO:0007669"/>
    <property type="project" value="UniProtKB-KW"/>
</dbReference>
<protein>
    <recommendedName>
        <fullName evidence="7">Probable septum site-determining protein MinC</fullName>
    </recommendedName>
</protein>
<evidence type="ECO:0000313" key="10">
    <source>
        <dbReference type="EMBL" id="TEB06828.1"/>
    </source>
</evidence>
<comment type="caution">
    <text evidence="10">The sequence shown here is derived from an EMBL/GenBank/DDBJ whole genome shotgun (WGS) entry which is preliminary data.</text>
</comment>
<dbReference type="Gene3D" id="2.160.20.70">
    <property type="match status" value="1"/>
</dbReference>